<organism evidence="2 3">
    <name type="scientific">Eimeria tenella</name>
    <name type="common">Coccidian parasite</name>
    <dbReference type="NCBI Taxonomy" id="5802"/>
    <lineage>
        <taxon>Eukaryota</taxon>
        <taxon>Sar</taxon>
        <taxon>Alveolata</taxon>
        <taxon>Apicomplexa</taxon>
        <taxon>Conoidasida</taxon>
        <taxon>Coccidia</taxon>
        <taxon>Eucoccidiorida</taxon>
        <taxon>Eimeriorina</taxon>
        <taxon>Eimeriidae</taxon>
        <taxon>Eimeria</taxon>
    </lineage>
</organism>
<feature type="compositionally biased region" description="Polar residues" evidence="1">
    <location>
        <begin position="1"/>
        <end position="14"/>
    </location>
</feature>
<reference evidence="2" key="2">
    <citation type="submission" date="2013-10" db="EMBL/GenBank/DDBJ databases">
        <authorList>
            <person name="Aslett M."/>
        </authorList>
    </citation>
    <scope>NUCLEOTIDE SEQUENCE [LARGE SCALE GENOMIC DNA]</scope>
    <source>
        <strain evidence="2">Houghton</strain>
    </source>
</reference>
<dbReference type="OrthoDB" id="345384at2759"/>
<dbReference type="InterPro" id="IPR049856">
    <property type="entry name" value="PfVFT1-like"/>
</dbReference>
<proteinExistence type="predicted"/>
<dbReference type="CDD" id="cd22854">
    <property type="entry name" value="PfVFT1-like"/>
    <property type="match status" value="1"/>
</dbReference>
<feature type="region of interest" description="Disordered" evidence="1">
    <location>
        <begin position="493"/>
        <end position="525"/>
    </location>
</feature>
<evidence type="ECO:0000313" key="2">
    <source>
        <dbReference type="EMBL" id="CDJ41818.1"/>
    </source>
</evidence>
<feature type="region of interest" description="Disordered" evidence="1">
    <location>
        <begin position="1"/>
        <end position="38"/>
    </location>
</feature>
<reference evidence="2" key="1">
    <citation type="submission" date="2013-10" db="EMBL/GenBank/DDBJ databases">
        <title>Genomic analysis of the causative agents of coccidiosis in chickens.</title>
        <authorList>
            <person name="Reid A.J."/>
            <person name="Blake D."/>
            <person name="Billington K."/>
            <person name="Browne H."/>
            <person name="Dunn M."/>
            <person name="Hung S."/>
            <person name="Kawahara F."/>
            <person name="Miranda-Saavedra D."/>
            <person name="Mourier T."/>
            <person name="Nagra H."/>
            <person name="Otto T.D."/>
            <person name="Rawlings N."/>
            <person name="Sanchez A."/>
            <person name="Sanders M."/>
            <person name="Subramaniam C."/>
            <person name="Tay Y."/>
            <person name="Dear P."/>
            <person name="Doerig C."/>
            <person name="Gruber A."/>
            <person name="Parkinson J."/>
            <person name="Shirley M."/>
            <person name="Wan K.L."/>
            <person name="Berriman M."/>
            <person name="Tomley F."/>
            <person name="Pain A."/>
        </authorList>
    </citation>
    <scope>NUCLEOTIDE SEQUENCE [LARGE SCALE GENOMIC DNA]</scope>
    <source>
        <strain evidence="2">Houghton</strain>
    </source>
</reference>
<dbReference type="GeneID" id="25254774"/>
<name>U6KXZ3_EIMTE</name>
<accession>U6KXZ3</accession>
<keyword evidence="3" id="KW-1185">Reference proteome</keyword>
<dbReference type="OMA" id="AHMTDIN"/>
<sequence length="943" mass="103965">MRPDAATSSSSPLTGLSEIGRETGRGHTKRRNDRNSRQLARPLRVSRALILLIVACCHDWLWCQRHPTDPFKGTKKSSSAVYSWAAEASTVFDGRFLGRKIATEALRQSPVPRTPEKQPMNDDDFLEDEEPMEIWGDIDDRRMILSAAPCPCAAALRQAFNAALRILVDRGVRNQLLLKYRLPLSFAVELQGASPAWPKLSDLYEHDLLREVLERRVLRVATVAGGASQDPATSSFNSSFLREIVDEIDSHYSEIEGLSESTGRRGSLPIQIEYVYKASTAVVLQALDAGQAHMTDINMVLSHNPFNGITMTSRYSRSDQVMTQSTIVIVKSDTNIASLRALRDSIFLSYDQEGRTVVVDSTWNHQSLARVLPPFTIYELLSDGAPGSHLIDVLMDEEALAATAQVPLPWIHYGLRQFVAGATYATGALFLMDKHGSKCPTAASGKRNPVRPAAPDKPGEDPALSSLRRELTKKSLGFQRSQQFYVGSRKSSWEGVYGADTPGGPTDGEDSYPATPGPWSTEPSTPVGEMELFDSLRGDAGEPLASGRRYLRTRALHDSYNAALVQLVHNSVLDNLIEDLQEINIVPFFDCGGTVPGSVARSFPPAHRIPPDDALMDILRTGVVLVGMPMGSKESISSPEVLYAQRAMTEVVAAIGAEYRVTLQTRFIRFPSAQHVLRALHKGLIHLADARILFEYISPHARLGFRVRPTCALGASRLWMMTQNKDGMTSLEGLHQTLEKIADVNDRRIGVLDQYLQSTVASVLPPGVLVVELAVEEAAEALLSRAVVAVFGMATQQRRLLRSLLNVERRPTDQDNHAWEKMPQVATFDSRSELRWGSPIHTPGSGSFPDAFPDRSRLPSDRFTPGGPDWTPEDGPGFPWHVAAPLQYTKDIYQELMKAEGLPLETNEAPQQNTPSWIDIDTGVTAVMHSFLAASLRSPRTSR</sequence>
<dbReference type="Proteomes" id="UP000030747">
    <property type="component" value="Unassembled WGS sequence"/>
</dbReference>
<gene>
    <name evidence="2" type="ORF">ETH_00028405</name>
</gene>
<dbReference type="EMBL" id="HG675673">
    <property type="protein sequence ID" value="CDJ41818.1"/>
    <property type="molecule type" value="Genomic_DNA"/>
</dbReference>
<dbReference type="AlphaFoldDB" id="U6KXZ3"/>
<evidence type="ECO:0000313" key="3">
    <source>
        <dbReference type="Proteomes" id="UP000030747"/>
    </source>
</evidence>
<dbReference type="RefSeq" id="XP_013232568.1">
    <property type="nucleotide sequence ID" value="XM_013377114.1"/>
</dbReference>
<feature type="region of interest" description="Disordered" evidence="1">
    <location>
        <begin position="839"/>
        <end position="876"/>
    </location>
</feature>
<evidence type="ECO:0000256" key="1">
    <source>
        <dbReference type="SAM" id="MobiDB-lite"/>
    </source>
</evidence>
<protein>
    <submittedName>
        <fullName evidence="2">Uncharacterized protein</fullName>
    </submittedName>
</protein>
<dbReference type="VEuPathDB" id="ToxoDB:ETH2_0315700"/>
<feature type="region of interest" description="Disordered" evidence="1">
    <location>
        <begin position="440"/>
        <end position="465"/>
    </location>
</feature>
<dbReference type="VEuPathDB" id="ToxoDB:ETH_00028405"/>